<protein>
    <submittedName>
        <fullName evidence="2">Uncharacterized protein</fullName>
    </submittedName>
</protein>
<feature type="region of interest" description="Disordered" evidence="1">
    <location>
        <begin position="1"/>
        <end position="29"/>
    </location>
</feature>
<reference evidence="2" key="1">
    <citation type="submission" date="2011-11" db="EMBL/GenBank/DDBJ databases">
        <title>The Genome Sequence of Fusarium oxysporum Cotton.</title>
        <authorList>
            <consortium name="The Broad Institute Genome Sequencing Platform"/>
            <person name="Ma L.-J."/>
            <person name="Gale L.R."/>
            <person name="Schwartz D.C."/>
            <person name="Zhou S."/>
            <person name="Corby-Kistler H."/>
            <person name="Young S.K."/>
            <person name="Zeng Q."/>
            <person name="Gargeya S."/>
            <person name="Fitzgerald M."/>
            <person name="Haas B."/>
            <person name="Abouelleil A."/>
            <person name="Alvarado L."/>
            <person name="Arachchi H.M."/>
            <person name="Berlin A."/>
            <person name="Brown A."/>
            <person name="Chapman S.B."/>
            <person name="Chen Z."/>
            <person name="Dunbar C."/>
            <person name="Freedman E."/>
            <person name="Gearin G."/>
            <person name="Goldberg J."/>
            <person name="Griggs A."/>
            <person name="Gujja S."/>
            <person name="Heiman D."/>
            <person name="Howarth C."/>
            <person name="Larson L."/>
            <person name="Lui A."/>
            <person name="MacDonald P.J.P."/>
            <person name="Montmayeur A."/>
            <person name="Murphy C."/>
            <person name="Neiman D."/>
            <person name="Pearson M."/>
            <person name="Priest M."/>
            <person name="Roberts A."/>
            <person name="Saif S."/>
            <person name="Shea T."/>
            <person name="Shenoy N."/>
            <person name="Sisk P."/>
            <person name="Stolte C."/>
            <person name="Sykes S."/>
            <person name="Wortman J."/>
            <person name="Nusbaum C."/>
            <person name="Birren B."/>
        </authorList>
    </citation>
    <scope>NUCLEOTIDE SEQUENCE [LARGE SCALE GENOMIC DNA]</scope>
    <source>
        <strain evidence="2">25433</strain>
    </source>
</reference>
<dbReference type="AlphaFoldDB" id="X0KU45"/>
<evidence type="ECO:0000256" key="1">
    <source>
        <dbReference type="SAM" id="MobiDB-lite"/>
    </source>
</evidence>
<dbReference type="Proteomes" id="UP000030701">
    <property type="component" value="Unassembled WGS sequence"/>
</dbReference>
<accession>X0KU45</accession>
<dbReference type="EMBL" id="KK035735">
    <property type="protein sequence ID" value="EXM12287.1"/>
    <property type="molecule type" value="Genomic_DNA"/>
</dbReference>
<evidence type="ECO:0000313" key="2">
    <source>
        <dbReference type="EMBL" id="EXM12287.1"/>
    </source>
</evidence>
<name>X0KU45_FUSOX</name>
<gene>
    <name evidence="2" type="ORF">FOTG_19212</name>
</gene>
<proteinExistence type="predicted"/>
<sequence length="86" mass="9301">MTSAANSSRWLIASNPPRKIRSRMSGPSSNRLRKALATLVLTNGLAAGLLSSATPSVTRSRISASHRFVMRSLKHLVKSTHRSTTT</sequence>
<reference evidence="2" key="2">
    <citation type="submission" date="2014-03" db="EMBL/GenBank/DDBJ databases">
        <title>The Genome Annotation of Fusarium oxysporum Cotton.</title>
        <authorList>
            <consortium name="The Broad Institute Genomics Platform"/>
            <person name="Ma L.-J."/>
            <person name="Corby-Kistler H."/>
            <person name="Broz K."/>
            <person name="Gale L.R."/>
            <person name="Jonkers W."/>
            <person name="O'Donnell K."/>
            <person name="Ploetz R."/>
            <person name="Steinberg C."/>
            <person name="Schwartz D.C."/>
            <person name="VanEtten H."/>
            <person name="Zhou S."/>
            <person name="Young S.K."/>
            <person name="Zeng Q."/>
            <person name="Gargeya S."/>
            <person name="Fitzgerald M."/>
            <person name="Abouelleil A."/>
            <person name="Alvarado L."/>
            <person name="Chapman S.B."/>
            <person name="Gainer-Dewar J."/>
            <person name="Goldberg J."/>
            <person name="Griggs A."/>
            <person name="Gujja S."/>
            <person name="Hansen M."/>
            <person name="Howarth C."/>
            <person name="Imamovic A."/>
            <person name="Ireland A."/>
            <person name="Larimer J."/>
            <person name="McCowan C."/>
            <person name="Murphy C."/>
            <person name="Pearson M."/>
            <person name="Poon T.W."/>
            <person name="Priest M."/>
            <person name="Roberts A."/>
            <person name="Saif S."/>
            <person name="Shea T."/>
            <person name="Sykes S."/>
            <person name="Wortman J."/>
            <person name="Nusbaum C."/>
            <person name="Birren B."/>
        </authorList>
    </citation>
    <scope>NUCLEOTIDE SEQUENCE</scope>
    <source>
        <strain evidence="2">25433</strain>
    </source>
</reference>
<dbReference type="HOGENOM" id="CLU_2497969_0_0_1"/>
<organism evidence="2">
    <name type="scientific">Fusarium oxysporum f. sp. vasinfectum 25433</name>
    <dbReference type="NCBI Taxonomy" id="1089449"/>
    <lineage>
        <taxon>Eukaryota</taxon>
        <taxon>Fungi</taxon>
        <taxon>Dikarya</taxon>
        <taxon>Ascomycota</taxon>
        <taxon>Pezizomycotina</taxon>
        <taxon>Sordariomycetes</taxon>
        <taxon>Hypocreomycetidae</taxon>
        <taxon>Hypocreales</taxon>
        <taxon>Nectriaceae</taxon>
        <taxon>Fusarium</taxon>
        <taxon>Fusarium oxysporum species complex</taxon>
    </lineage>
</organism>